<dbReference type="InterPro" id="IPR036779">
    <property type="entry name" value="LysM_dom_sf"/>
</dbReference>
<dbReference type="Proteomes" id="UP000639643">
    <property type="component" value="Unassembled WGS sequence"/>
</dbReference>
<dbReference type="Gene3D" id="3.30.60.10">
    <property type="entry name" value="Endochitinase-like"/>
    <property type="match status" value="2"/>
</dbReference>
<evidence type="ECO:0000256" key="3">
    <source>
        <dbReference type="PROSITE-ProRule" id="PRU00261"/>
    </source>
</evidence>
<dbReference type="GO" id="GO:0008061">
    <property type="term" value="F:chitin binding"/>
    <property type="evidence" value="ECO:0007669"/>
    <property type="project" value="UniProtKB-UniRule"/>
</dbReference>
<evidence type="ECO:0000256" key="1">
    <source>
        <dbReference type="ARBA" id="ARBA00022669"/>
    </source>
</evidence>
<dbReference type="OrthoDB" id="4846743at2759"/>
<comment type="caution">
    <text evidence="3">Lacks conserved residue(s) required for the propagation of feature annotation.</text>
</comment>
<keyword evidence="1 3" id="KW-0147">Chitin-binding</keyword>
<dbReference type="AlphaFoldDB" id="A0A8H6N780"/>
<accession>A0A8H6N780</accession>
<organism evidence="7 8">
    <name type="scientific">Colletotrichum musicola</name>
    <dbReference type="NCBI Taxonomy" id="2175873"/>
    <lineage>
        <taxon>Eukaryota</taxon>
        <taxon>Fungi</taxon>
        <taxon>Dikarya</taxon>
        <taxon>Ascomycota</taxon>
        <taxon>Pezizomycotina</taxon>
        <taxon>Sordariomycetes</taxon>
        <taxon>Hypocreomycetidae</taxon>
        <taxon>Glomerellales</taxon>
        <taxon>Glomerellaceae</taxon>
        <taxon>Colletotrichum</taxon>
        <taxon>Colletotrichum orchidearum species complex</taxon>
    </lineage>
</organism>
<gene>
    <name evidence="7" type="ORF">CMUS01_11178</name>
</gene>
<evidence type="ECO:0000259" key="6">
    <source>
        <dbReference type="PROSITE" id="PS51782"/>
    </source>
</evidence>
<feature type="signal peptide" evidence="4">
    <location>
        <begin position="1"/>
        <end position="30"/>
    </location>
</feature>
<evidence type="ECO:0000313" key="8">
    <source>
        <dbReference type="Proteomes" id="UP000639643"/>
    </source>
</evidence>
<feature type="domain" description="Chitin-binding type-1" evidence="5">
    <location>
        <begin position="253"/>
        <end position="298"/>
    </location>
</feature>
<dbReference type="InterPro" id="IPR018392">
    <property type="entry name" value="LysM"/>
</dbReference>
<dbReference type="Gene3D" id="3.10.350.10">
    <property type="entry name" value="LysM domain"/>
    <property type="match status" value="1"/>
</dbReference>
<proteinExistence type="predicted"/>
<sequence length="417" mass="42944">MKLFGDSQSPSAGLVCLTLSLLSLAPLVAAANTCQPSTWVKVAKRAAPTLAASPRLKPKAVSNIVLGTAEPGEVNCRYARQTGKDVNYYTCTELAERYEITVKEFFVINPGLKKDCSDIQPTTEYCVDGFIEPERANDGVCGPSSNGATCLGTDFQCCNSETWKCGDTEADCAPGTCWEGACAGDSVYSTDGTCGVNHGDRQCAGKWGDCCNFDGKCGTGSGFCGVEVCQSGNCTRPVTTPEPHPWLSGDTPDGSCGAANGYTCNVLWGNCCNKNGICGSLPSDCGDGCQPDYGNCKDSTSPKPTSKTTQAASSVVPSTTVAAPATSTMPCTGGTLAAGLSEGLLGLCSYGCDYNHCPQDICVCTRSEAVAIPAPTGSGHGCPGTAEPGDADYANYADLCEFTCSHGYCPPGACKAC</sequence>
<feature type="disulfide bond" evidence="3">
    <location>
        <begin position="271"/>
        <end position="285"/>
    </location>
</feature>
<keyword evidence="8" id="KW-1185">Reference proteome</keyword>
<evidence type="ECO:0000313" key="7">
    <source>
        <dbReference type="EMBL" id="KAF6822213.1"/>
    </source>
</evidence>
<feature type="chain" id="PRO_5034210092" description="LysM domain-containing protein" evidence="4">
    <location>
        <begin position="31"/>
        <end position="417"/>
    </location>
</feature>
<feature type="domain" description="Chitin-binding type-1" evidence="5">
    <location>
        <begin position="191"/>
        <end position="236"/>
    </location>
</feature>
<dbReference type="PROSITE" id="PS51782">
    <property type="entry name" value="LYSM"/>
    <property type="match status" value="1"/>
</dbReference>
<name>A0A8H6N780_9PEZI</name>
<evidence type="ECO:0000256" key="2">
    <source>
        <dbReference type="ARBA" id="ARBA00023157"/>
    </source>
</evidence>
<dbReference type="EMBL" id="WIGM01000552">
    <property type="protein sequence ID" value="KAF6822213.1"/>
    <property type="molecule type" value="Genomic_DNA"/>
</dbReference>
<keyword evidence="2 3" id="KW-1015">Disulfide bond</keyword>
<feature type="domain" description="LysM" evidence="6">
    <location>
        <begin position="81"/>
        <end position="127"/>
    </location>
</feature>
<evidence type="ECO:0000256" key="4">
    <source>
        <dbReference type="SAM" id="SignalP"/>
    </source>
</evidence>
<dbReference type="PANTHER" id="PTHR47849">
    <property type="entry name" value="CHITIN-BINDING LECTIN 1"/>
    <property type="match status" value="1"/>
</dbReference>
<dbReference type="PROSITE" id="PS50941">
    <property type="entry name" value="CHIT_BIND_I_2"/>
    <property type="match status" value="2"/>
</dbReference>
<feature type="disulfide bond" evidence="3">
    <location>
        <begin position="210"/>
        <end position="224"/>
    </location>
</feature>
<comment type="caution">
    <text evidence="7">The sequence shown here is derived from an EMBL/GenBank/DDBJ whole genome shotgun (WGS) entry which is preliminary data.</text>
</comment>
<evidence type="ECO:0008006" key="9">
    <source>
        <dbReference type="Google" id="ProtNLM"/>
    </source>
</evidence>
<reference evidence="7" key="1">
    <citation type="journal article" date="2020" name="Phytopathology">
        <title>Genome Sequence Resources of Colletotrichum truncatum, C. plurivorum, C. musicola, and C. sojae: Four Species Pathogenic to Soybean (Glycine max).</title>
        <authorList>
            <person name="Rogerio F."/>
            <person name="Boufleur T.R."/>
            <person name="Ciampi-Guillardi M."/>
            <person name="Sukno S.A."/>
            <person name="Thon M.R."/>
            <person name="Massola Junior N.S."/>
            <person name="Baroncelli R."/>
        </authorList>
    </citation>
    <scope>NUCLEOTIDE SEQUENCE</scope>
    <source>
        <strain evidence="7">LFN0074</strain>
    </source>
</reference>
<dbReference type="SUPFAM" id="SSF57016">
    <property type="entry name" value="Plant lectins/antimicrobial peptides"/>
    <property type="match status" value="1"/>
</dbReference>
<protein>
    <recommendedName>
        <fullName evidence="9">LysM domain-containing protein</fullName>
    </recommendedName>
</protein>
<dbReference type="InterPro" id="IPR001002">
    <property type="entry name" value="Chitin-bd_1"/>
</dbReference>
<dbReference type="InterPro" id="IPR036861">
    <property type="entry name" value="Endochitinase-like_sf"/>
</dbReference>
<evidence type="ECO:0000259" key="5">
    <source>
        <dbReference type="PROSITE" id="PS50941"/>
    </source>
</evidence>
<keyword evidence="4" id="KW-0732">Signal</keyword>